<dbReference type="EMBL" id="JASCZI010241941">
    <property type="protein sequence ID" value="MED6208541.1"/>
    <property type="molecule type" value="Genomic_DNA"/>
</dbReference>
<dbReference type="Proteomes" id="UP001341840">
    <property type="component" value="Unassembled WGS sequence"/>
</dbReference>
<sequence length="133" mass="14365">MARVHNVRSLPSSSVLPTIIALSPSETTPPSTSCHTATVPPFFFLPPRHHRSAHHVISRCGRRPGTRSDVFLASFVRSTCWSLVSILNVGHHIVLTSDSLSLLPTTPCPTAIRSSSGRCNRRLPSGCIAVVFS</sequence>
<evidence type="ECO:0000313" key="1">
    <source>
        <dbReference type="EMBL" id="MED6208541.1"/>
    </source>
</evidence>
<reference evidence="1 2" key="1">
    <citation type="journal article" date="2023" name="Plants (Basel)">
        <title>Bridging the Gap: Combining Genomics and Transcriptomics Approaches to Understand Stylosanthes scabra, an Orphan Legume from the Brazilian Caatinga.</title>
        <authorList>
            <person name="Ferreira-Neto J.R.C."/>
            <person name="da Silva M.D."/>
            <person name="Binneck E."/>
            <person name="de Melo N.F."/>
            <person name="da Silva R.H."/>
            <person name="de Melo A.L.T.M."/>
            <person name="Pandolfi V."/>
            <person name="Bustamante F.O."/>
            <person name="Brasileiro-Vidal A.C."/>
            <person name="Benko-Iseppon A.M."/>
        </authorList>
    </citation>
    <scope>NUCLEOTIDE SEQUENCE [LARGE SCALE GENOMIC DNA]</scope>
    <source>
        <tissue evidence="1">Leaves</tissue>
    </source>
</reference>
<comment type="caution">
    <text evidence="1">The sequence shown here is derived from an EMBL/GenBank/DDBJ whole genome shotgun (WGS) entry which is preliminary data.</text>
</comment>
<accession>A0ABU6YGK5</accession>
<protein>
    <submittedName>
        <fullName evidence="1">Uncharacterized protein</fullName>
    </submittedName>
</protein>
<proteinExistence type="predicted"/>
<gene>
    <name evidence="1" type="ORF">PIB30_046114</name>
</gene>
<organism evidence="1 2">
    <name type="scientific">Stylosanthes scabra</name>
    <dbReference type="NCBI Taxonomy" id="79078"/>
    <lineage>
        <taxon>Eukaryota</taxon>
        <taxon>Viridiplantae</taxon>
        <taxon>Streptophyta</taxon>
        <taxon>Embryophyta</taxon>
        <taxon>Tracheophyta</taxon>
        <taxon>Spermatophyta</taxon>
        <taxon>Magnoliopsida</taxon>
        <taxon>eudicotyledons</taxon>
        <taxon>Gunneridae</taxon>
        <taxon>Pentapetalae</taxon>
        <taxon>rosids</taxon>
        <taxon>fabids</taxon>
        <taxon>Fabales</taxon>
        <taxon>Fabaceae</taxon>
        <taxon>Papilionoideae</taxon>
        <taxon>50 kb inversion clade</taxon>
        <taxon>dalbergioids sensu lato</taxon>
        <taxon>Dalbergieae</taxon>
        <taxon>Pterocarpus clade</taxon>
        <taxon>Stylosanthes</taxon>
    </lineage>
</organism>
<keyword evidence="2" id="KW-1185">Reference proteome</keyword>
<name>A0ABU6YGK5_9FABA</name>
<evidence type="ECO:0000313" key="2">
    <source>
        <dbReference type="Proteomes" id="UP001341840"/>
    </source>
</evidence>